<dbReference type="InterPro" id="IPR013154">
    <property type="entry name" value="ADH-like_N"/>
</dbReference>
<dbReference type="AlphaFoldDB" id="A0A6A1LJU0"/>
<dbReference type="FunFam" id="3.40.50.720:FF:000068">
    <property type="entry name" value="Sorbitol dehydrogenase"/>
    <property type="match status" value="1"/>
</dbReference>
<dbReference type="SMART" id="SM00829">
    <property type="entry name" value="PKS_ER"/>
    <property type="match status" value="1"/>
</dbReference>
<dbReference type="PANTHER" id="PTHR43161">
    <property type="entry name" value="SORBITOL DEHYDROGENASE"/>
    <property type="match status" value="1"/>
</dbReference>
<accession>A0A6A1LJU0</accession>
<comment type="caution">
    <text evidence="9">The sequence shown here is derived from an EMBL/GenBank/DDBJ whole genome shotgun (WGS) entry which is preliminary data.</text>
</comment>
<dbReference type="Gene3D" id="3.90.180.10">
    <property type="entry name" value="Medium-chain alcohol dehydrogenases, catalytic domain"/>
    <property type="match status" value="1"/>
</dbReference>
<keyword evidence="10" id="KW-1185">Reference proteome</keyword>
<dbReference type="InterPro" id="IPR020843">
    <property type="entry name" value="ER"/>
</dbReference>
<dbReference type="InterPro" id="IPR002328">
    <property type="entry name" value="ADH_Zn_CS"/>
</dbReference>
<dbReference type="GO" id="GO:0006062">
    <property type="term" value="P:sorbitol catabolic process"/>
    <property type="evidence" value="ECO:0007669"/>
    <property type="project" value="TreeGrafter"/>
</dbReference>
<dbReference type="CDD" id="cd05285">
    <property type="entry name" value="sorbitol_DH"/>
    <property type="match status" value="1"/>
</dbReference>
<dbReference type="InterPro" id="IPR013149">
    <property type="entry name" value="ADH-like_C"/>
</dbReference>
<proteinExistence type="inferred from homology"/>
<evidence type="ECO:0000256" key="3">
    <source>
        <dbReference type="ARBA" id="ARBA00022723"/>
    </source>
</evidence>
<keyword evidence="5" id="KW-0560">Oxidoreductase</keyword>
<dbReference type="PANTHER" id="PTHR43161:SF4">
    <property type="entry name" value="D-XYLULOSE REDUCTASE"/>
    <property type="match status" value="1"/>
</dbReference>
<evidence type="ECO:0000256" key="5">
    <source>
        <dbReference type="ARBA" id="ARBA00023002"/>
    </source>
</evidence>
<evidence type="ECO:0000256" key="6">
    <source>
        <dbReference type="ARBA" id="ARBA00023027"/>
    </source>
</evidence>
<comment type="similarity">
    <text evidence="2 7">Belongs to the zinc-containing alcohol dehydrogenase family.</text>
</comment>
<dbReference type="GO" id="GO:0008270">
    <property type="term" value="F:zinc ion binding"/>
    <property type="evidence" value="ECO:0007669"/>
    <property type="project" value="InterPro"/>
</dbReference>
<evidence type="ECO:0000256" key="4">
    <source>
        <dbReference type="ARBA" id="ARBA00022833"/>
    </source>
</evidence>
<dbReference type="SUPFAM" id="SSF50129">
    <property type="entry name" value="GroES-like"/>
    <property type="match status" value="1"/>
</dbReference>
<reference evidence="9" key="1">
    <citation type="journal article" date="2019" name="G3 (Bethesda)">
        <title>Genome Assemblies of Two Rare Opportunistic Yeast Pathogens: Diutina rugosa (syn. Candida rugosa) and Trichomonascus ciferrii (syn. Candida ciferrii).</title>
        <authorList>
            <person name="Mixao V."/>
            <person name="Saus E."/>
            <person name="Hansen A.P."/>
            <person name="Lass-Florl C."/>
            <person name="Gabaldon T."/>
        </authorList>
    </citation>
    <scope>NUCLEOTIDE SEQUENCE</scope>
    <source>
        <strain evidence="9">CBS 4856</strain>
    </source>
</reference>
<comment type="cofactor">
    <cofactor evidence="1 7">
        <name>Zn(2+)</name>
        <dbReference type="ChEBI" id="CHEBI:29105"/>
    </cofactor>
</comment>
<feature type="domain" description="Enoyl reductase (ER)" evidence="8">
    <location>
        <begin position="13"/>
        <end position="348"/>
    </location>
</feature>
<evidence type="ECO:0000313" key="10">
    <source>
        <dbReference type="Proteomes" id="UP000761534"/>
    </source>
</evidence>
<dbReference type="Proteomes" id="UP000761534">
    <property type="component" value="Unassembled WGS sequence"/>
</dbReference>
<keyword evidence="4 7" id="KW-0862">Zinc</keyword>
<evidence type="ECO:0000256" key="1">
    <source>
        <dbReference type="ARBA" id="ARBA00001947"/>
    </source>
</evidence>
<gene>
    <name evidence="9" type="ORF">TRICI_006515</name>
</gene>
<dbReference type="InterPro" id="IPR036291">
    <property type="entry name" value="NAD(P)-bd_dom_sf"/>
</dbReference>
<dbReference type="InterPro" id="IPR011032">
    <property type="entry name" value="GroES-like_sf"/>
</dbReference>
<dbReference type="EMBL" id="SWFS01000541">
    <property type="protein sequence ID" value="KAA8898560.1"/>
    <property type="molecule type" value="Genomic_DNA"/>
</dbReference>
<name>A0A6A1LJU0_9ASCO</name>
<dbReference type="OrthoDB" id="3941538at2759"/>
<dbReference type="PROSITE" id="PS00059">
    <property type="entry name" value="ADH_ZINC"/>
    <property type="match status" value="1"/>
</dbReference>
<sequence length="358" mass="38823">MTVTQKNPALTVTADHQIKVVDAPIRVPGADEVLIHVKCTGVCGSDIHFWKHGAIGDLKFEGDCIIGHESAGVVLKAGANVKNVKEGDRVAIEPGMPCEQCYLCMQGDYNLCQDVQFSGVYPYDGCLQRYKVHRAKYVYKIPDNMSFGQGALIEPLSVVIHGVERAQLKLGHGCLITGAGPIGLIALEVARASGATPIVITDLSAERLEFAKKLVPQCQTYQINVKDSPRESANSIRALFGPTEYEAPDCVLECTGVQSSVLTACYSARRSGSVVAIGVGKDKMDDIPFMHVSLAEIDIKFINRYHNSWPVAIKLLSQGVINIDSLITHQLRLEQAKEALELASDPKNGSIKVHVEDS</sequence>
<evidence type="ECO:0000259" key="8">
    <source>
        <dbReference type="SMART" id="SM00829"/>
    </source>
</evidence>
<dbReference type="SUPFAM" id="SSF51735">
    <property type="entry name" value="NAD(P)-binding Rossmann-fold domains"/>
    <property type="match status" value="1"/>
</dbReference>
<dbReference type="Pfam" id="PF00107">
    <property type="entry name" value="ADH_zinc_N"/>
    <property type="match status" value="1"/>
</dbReference>
<protein>
    <recommendedName>
        <fullName evidence="8">Enoyl reductase (ER) domain-containing protein</fullName>
    </recommendedName>
</protein>
<dbReference type="GO" id="GO:0003939">
    <property type="term" value="F:L-iditol 2-dehydrogenase (NAD+) activity"/>
    <property type="evidence" value="ECO:0007669"/>
    <property type="project" value="TreeGrafter"/>
</dbReference>
<dbReference type="InterPro" id="IPR045306">
    <property type="entry name" value="SDH-like"/>
</dbReference>
<dbReference type="VEuPathDB" id="FungiDB:TRICI_006515"/>
<evidence type="ECO:0000256" key="7">
    <source>
        <dbReference type="RuleBase" id="RU361277"/>
    </source>
</evidence>
<keyword evidence="3 7" id="KW-0479">Metal-binding</keyword>
<evidence type="ECO:0000313" key="9">
    <source>
        <dbReference type="EMBL" id="KAA8898560.1"/>
    </source>
</evidence>
<evidence type="ECO:0000256" key="2">
    <source>
        <dbReference type="ARBA" id="ARBA00008072"/>
    </source>
</evidence>
<dbReference type="Gene3D" id="3.40.50.720">
    <property type="entry name" value="NAD(P)-binding Rossmann-like Domain"/>
    <property type="match status" value="1"/>
</dbReference>
<organism evidence="9 10">
    <name type="scientific">Trichomonascus ciferrii</name>
    <dbReference type="NCBI Taxonomy" id="44093"/>
    <lineage>
        <taxon>Eukaryota</taxon>
        <taxon>Fungi</taxon>
        <taxon>Dikarya</taxon>
        <taxon>Ascomycota</taxon>
        <taxon>Saccharomycotina</taxon>
        <taxon>Dipodascomycetes</taxon>
        <taxon>Dipodascales</taxon>
        <taxon>Trichomonascaceae</taxon>
        <taxon>Trichomonascus</taxon>
        <taxon>Trichomonascus ciferrii complex</taxon>
    </lineage>
</organism>
<dbReference type="Pfam" id="PF08240">
    <property type="entry name" value="ADH_N"/>
    <property type="match status" value="1"/>
</dbReference>
<keyword evidence="6" id="KW-0520">NAD</keyword>